<dbReference type="PANTHER" id="PTHR23537:SF1">
    <property type="entry name" value="SUGAR TRANSPORTER"/>
    <property type="match status" value="1"/>
</dbReference>
<feature type="transmembrane region" description="Helical" evidence="6">
    <location>
        <begin position="212"/>
        <end position="233"/>
    </location>
</feature>
<evidence type="ECO:0000313" key="8">
    <source>
        <dbReference type="EMBL" id="WWD80518.1"/>
    </source>
</evidence>
<dbReference type="PANTHER" id="PTHR23537">
    <property type="match status" value="1"/>
</dbReference>
<feature type="transmembrane region" description="Helical" evidence="6">
    <location>
        <begin position="273"/>
        <end position="291"/>
    </location>
</feature>
<dbReference type="Gene3D" id="1.20.1250.20">
    <property type="entry name" value="MFS general substrate transporter like domains"/>
    <property type="match status" value="2"/>
</dbReference>
<dbReference type="OrthoDB" id="9797953at2"/>
<dbReference type="AlphaFoldDB" id="A0A5C7FCV7"/>
<proteinExistence type="predicted"/>
<dbReference type="GO" id="GO:0005886">
    <property type="term" value="C:plasma membrane"/>
    <property type="evidence" value="ECO:0007669"/>
    <property type="project" value="UniProtKB-SubCell"/>
</dbReference>
<feature type="transmembrane region" description="Helical" evidence="6">
    <location>
        <begin position="132"/>
        <end position="151"/>
    </location>
</feature>
<dbReference type="SUPFAM" id="SSF103473">
    <property type="entry name" value="MFS general substrate transporter"/>
    <property type="match status" value="1"/>
</dbReference>
<comment type="subcellular location">
    <subcellularLocation>
        <location evidence="1">Cell membrane</location>
        <topology evidence="1">Multi-pass membrane protein</topology>
    </subcellularLocation>
</comment>
<feature type="transmembrane region" description="Helical" evidence="6">
    <location>
        <begin position="96"/>
        <end position="120"/>
    </location>
</feature>
<accession>A0A5C7FCV7</accession>
<feature type="transmembrane region" description="Helical" evidence="6">
    <location>
        <begin position="297"/>
        <end position="319"/>
    </location>
</feature>
<feature type="transmembrane region" description="Helical" evidence="6">
    <location>
        <begin position="72"/>
        <end position="90"/>
    </location>
</feature>
<gene>
    <name evidence="8" type="ORF">FTX54_002845</name>
</gene>
<evidence type="ECO:0000256" key="6">
    <source>
        <dbReference type="SAM" id="Phobius"/>
    </source>
</evidence>
<dbReference type="Proteomes" id="UP000321816">
    <property type="component" value="Chromosome"/>
</dbReference>
<dbReference type="RefSeq" id="WP_147804890.1">
    <property type="nucleotide sequence ID" value="NZ_CP144914.1"/>
</dbReference>
<organism evidence="8 9">
    <name type="scientific">Alkalicoccus halolimnae</name>
    <dbReference type="NCBI Taxonomy" id="1667239"/>
    <lineage>
        <taxon>Bacteria</taxon>
        <taxon>Bacillati</taxon>
        <taxon>Bacillota</taxon>
        <taxon>Bacilli</taxon>
        <taxon>Bacillales</taxon>
        <taxon>Bacillaceae</taxon>
        <taxon>Alkalicoccus</taxon>
    </lineage>
</organism>
<feature type="transmembrane region" description="Helical" evidence="6">
    <location>
        <begin position="245"/>
        <end position="264"/>
    </location>
</feature>
<dbReference type="Pfam" id="PF06779">
    <property type="entry name" value="MFS_4"/>
    <property type="match status" value="1"/>
</dbReference>
<dbReference type="EMBL" id="CP144914">
    <property type="protein sequence ID" value="WWD80518.1"/>
    <property type="molecule type" value="Genomic_DNA"/>
</dbReference>
<evidence type="ECO:0000256" key="1">
    <source>
        <dbReference type="ARBA" id="ARBA00004651"/>
    </source>
</evidence>
<evidence type="ECO:0000256" key="3">
    <source>
        <dbReference type="ARBA" id="ARBA00022692"/>
    </source>
</evidence>
<feature type="domain" description="Major facilitator superfamily (MFS) profile" evidence="7">
    <location>
        <begin position="7"/>
        <end position="384"/>
    </location>
</feature>
<dbReference type="InterPro" id="IPR010645">
    <property type="entry name" value="MFS_4"/>
</dbReference>
<feature type="transmembrane region" description="Helical" evidence="6">
    <location>
        <begin position="331"/>
        <end position="354"/>
    </location>
</feature>
<dbReference type="InterPro" id="IPR036259">
    <property type="entry name" value="MFS_trans_sf"/>
</dbReference>
<protein>
    <submittedName>
        <fullName evidence="8">YbfB/YjiJ family MFS transporter</fullName>
    </submittedName>
</protein>
<feature type="transmembrane region" description="Helical" evidence="6">
    <location>
        <begin position="163"/>
        <end position="183"/>
    </location>
</feature>
<dbReference type="PROSITE" id="PS50850">
    <property type="entry name" value="MFS"/>
    <property type="match status" value="1"/>
</dbReference>
<feature type="transmembrane region" description="Helical" evidence="6">
    <location>
        <begin position="360"/>
        <end position="379"/>
    </location>
</feature>
<reference evidence="8 9" key="1">
    <citation type="submission" date="2024-01" db="EMBL/GenBank/DDBJ databases">
        <title>Complete Genome Sequence of Alkalicoccus halolimnae BZ-SZ-XJ29T, a Moderately Halophilic Bacterium Isolated from a Salt Lake.</title>
        <authorList>
            <person name="Zhao B."/>
        </authorList>
    </citation>
    <scope>NUCLEOTIDE SEQUENCE [LARGE SCALE GENOMIC DNA]</scope>
    <source>
        <strain evidence="8 9">BZ-SZ-XJ29</strain>
    </source>
</reference>
<dbReference type="GO" id="GO:0022857">
    <property type="term" value="F:transmembrane transporter activity"/>
    <property type="evidence" value="ECO:0007669"/>
    <property type="project" value="InterPro"/>
</dbReference>
<dbReference type="KEGG" id="ahal:FTX54_002845"/>
<dbReference type="InterPro" id="IPR020846">
    <property type="entry name" value="MFS_dom"/>
</dbReference>
<keyword evidence="5 6" id="KW-0472">Membrane</keyword>
<sequence length="394" mass="42886">MFFRKPLVAVTFTGFLALAIVMGIGRFAYTPLLPYMEESHLNSIQAGMLASVNYTGYFIGAFLAAKMRKSVLLLHLMILASVITTTAMGFTSSLSWWYGLRFASGIAGGIVFVLVSSMILAEVRRKSSSPYYAAFLYGGVGFGIFLSGMFLPPVLALFGGWEAGWITLGIVGALFYVLILLGFKPENRGKEKESARIKRLSKHEKQQLRRLYTAYFCEGFGYIIFATFIISMVVSTTDLGWSAPYVWAAAGIVAVPSCLFWAWISRLATLSSALRAAYAVQLTGLLLPVFSSSEVMIVISAVCFGITFMGITMLTISLANEAFPRQSQRAIGNLTGLYGIGQLLGPLAAGALIMIAPYSIAFLLAAGFIAAAMIQIHFLHQKEKGVRKNALREH</sequence>
<evidence type="ECO:0000313" key="9">
    <source>
        <dbReference type="Proteomes" id="UP000321816"/>
    </source>
</evidence>
<evidence type="ECO:0000256" key="5">
    <source>
        <dbReference type="ARBA" id="ARBA00023136"/>
    </source>
</evidence>
<evidence type="ECO:0000256" key="4">
    <source>
        <dbReference type="ARBA" id="ARBA00022989"/>
    </source>
</evidence>
<keyword evidence="4 6" id="KW-1133">Transmembrane helix</keyword>
<feature type="transmembrane region" description="Helical" evidence="6">
    <location>
        <begin position="47"/>
        <end position="65"/>
    </location>
</feature>
<keyword evidence="2" id="KW-0813">Transport</keyword>
<name>A0A5C7FCV7_9BACI</name>
<evidence type="ECO:0000259" key="7">
    <source>
        <dbReference type="PROSITE" id="PS50850"/>
    </source>
</evidence>
<keyword evidence="9" id="KW-1185">Reference proteome</keyword>
<evidence type="ECO:0000256" key="2">
    <source>
        <dbReference type="ARBA" id="ARBA00022448"/>
    </source>
</evidence>
<keyword evidence="3 6" id="KW-0812">Transmembrane</keyword>